<feature type="domain" description="Enoyl reductase (ER)" evidence="1">
    <location>
        <begin position="20"/>
        <end position="336"/>
    </location>
</feature>
<proteinExistence type="predicted"/>
<accession>A0ABW4GZC0</accession>
<comment type="caution">
    <text evidence="2">The sequence shown here is derived from an EMBL/GenBank/DDBJ whole genome shotgun (WGS) entry which is preliminary data.</text>
</comment>
<dbReference type="Pfam" id="PF08240">
    <property type="entry name" value="ADH_N"/>
    <property type="match status" value="1"/>
</dbReference>
<gene>
    <name evidence="2" type="ORF">ACFSJ0_61615</name>
</gene>
<dbReference type="CDD" id="cd08267">
    <property type="entry name" value="MDR1"/>
    <property type="match status" value="1"/>
</dbReference>
<protein>
    <submittedName>
        <fullName evidence="2">NAD(P)-dependent alcohol dehydrogenase</fullName>
    </submittedName>
</protein>
<evidence type="ECO:0000259" key="1">
    <source>
        <dbReference type="SMART" id="SM00829"/>
    </source>
</evidence>
<evidence type="ECO:0000313" key="2">
    <source>
        <dbReference type="EMBL" id="MFD1547531.1"/>
    </source>
</evidence>
<dbReference type="PANTHER" id="PTHR44013">
    <property type="entry name" value="ZINC-TYPE ALCOHOL DEHYDROGENASE-LIKE PROTEIN C16A3.02C"/>
    <property type="match status" value="1"/>
</dbReference>
<dbReference type="PANTHER" id="PTHR44013:SF1">
    <property type="entry name" value="ZINC-TYPE ALCOHOL DEHYDROGENASE-LIKE PROTEIN C16A3.02C"/>
    <property type="match status" value="1"/>
</dbReference>
<sequence length="338" mass="35564">MKMTKDRTATMLAIVQDGYGAPERVLRSDHIDRPQAGTGEVLVRLRATSVNTPDWGTVAGVPYVLRLGTGLRRPARPIRGSDLAGVVEAVGPDVNDLRPGDEVLGSLWGSGSRAGTFAEYTVAPERQLVTKPTGLSFEEAAASVMTGLTALTAMREVGGAGPGKRVLVNGASGGVGTMAVQIAKTLGAEVTGVCGTGNVELVRSLGADHVIDHTKQDFTQIQRRYDIILDNVLNRPPSATARLLAPHGVFIPNSIGNTGGLLAGLPRTLRATLMRKGTTKVKLVKFAVNRENLDALVHLLESGQVRVVIDTTYPLDQAASAVAHMLGHHARGKVAISV</sequence>
<dbReference type="Proteomes" id="UP001597097">
    <property type="component" value="Unassembled WGS sequence"/>
</dbReference>
<keyword evidence="3" id="KW-1185">Reference proteome</keyword>
<dbReference type="RefSeq" id="WP_219539245.1">
    <property type="nucleotide sequence ID" value="NZ_JAHKRM010000056.1"/>
</dbReference>
<dbReference type="InterPro" id="IPR013154">
    <property type="entry name" value="ADH-like_N"/>
</dbReference>
<dbReference type="EMBL" id="JBHUCM010000077">
    <property type="protein sequence ID" value="MFD1547531.1"/>
    <property type="molecule type" value="Genomic_DNA"/>
</dbReference>
<dbReference type="InterPro" id="IPR002364">
    <property type="entry name" value="Quin_OxRdtase/zeta-crystal_CS"/>
</dbReference>
<dbReference type="PROSITE" id="PS01162">
    <property type="entry name" value="QOR_ZETA_CRYSTAL"/>
    <property type="match status" value="1"/>
</dbReference>
<dbReference type="InterPro" id="IPR052733">
    <property type="entry name" value="Chloroplast_QOR"/>
</dbReference>
<reference evidence="3" key="1">
    <citation type="journal article" date="2019" name="Int. J. Syst. Evol. Microbiol.">
        <title>The Global Catalogue of Microorganisms (GCM) 10K type strain sequencing project: providing services to taxonomists for standard genome sequencing and annotation.</title>
        <authorList>
            <consortium name="The Broad Institute Genomics Platform"/>
            <consortium name="The Broad Institute Genome Sequencing Center for Infectious Disease"/>
            <person name="Wu L."/>
            <person name="Ma J."/>
        </authorList>
    </citation>
    <scope>NUCLEOTIDE SEQUENCE [LARGE SCALE GENOMIC DNA]</scope>
    <source>
        <strain evidence="3">CGMCC 1.15399</strain>
    </source>
</reference>
<name>A0ABW4GZC0_9ACTN</name>
<dbReference type="InterPro" id="IPR020843">
    <property type="entry name" value="ER"/>
</dbReference>
<dbReference type="Pfam" id="PF13602">
    <property type="entry name" value="ADH_zinc_N_2"/>
    <property type="match status" value="1"/>
</dbReference>
<organism evidence="2 3">
    <name type="scientific">Nonomuraea guangzhouensis</name>
    <dbReference type="NCBI Taxonomy" id="1291555"/>
    <lineage>
        <taxon>Bacteria</taxon>
        <taxon>Bacillati</taxon>
        <taxon>Actinomycetota</taxon>
        <taxon>Actinomycetes</taxon>
        <taxon>Streptosporangiales</taxon>
        <taxon>Streptosporangiaceae</taxon>
        <taxon>Nonomuraea</taxon>
    </lineage>
</organism>
<evidence type="ECO:0000313" key="3">
    <source>
        <dbReference type="Proteomes" id="UP001597097"/>
    </source>
</evidence>
<dbReference type="SMART" id="SM00829">
    <property type="entry name" value="PKS_ER"/>
    <property type="match status" value="1"/>
</dbReference>